<dbReference type="Proteomes" id="UP000233837">
    <property type="component" value="Unassembled WGS sequence"/>
</dbReference>
<feature type="region of interest" description="Disordered" evidence="2">
    <location>
        <begin position="1"/>
        <end position="87"/>
    </location>
</feature>
<dbReference type="PANTHER" id="PTHR10627">
    <property type="entry name" value="SCP160"/>
    <property type="match status" value="1"/>
</dbReference>
<dbReference type="OrthoDB" id="539213at2759"/>
<dbReference type="EMBL" id="KZ502643">
    <property type="protein sequence ID" value="PKU75095.1"/>
    <property type="molecule type" value="Genomic_DNA"/>
</dbReference>
<reference evidence="4 5" key="1">
    <citation type="journal article" date="2016" name="Sci. Rep.">
        <title>The Dendrobium catenatum Lindl. genome sequence provides insights into polysaccharide synthase, floral development and adaptive evolution.</title>
        <authorList>
            <person name="Zhang G.Q."/>
            <person name="Xu Q."/>
            <person name="Bian C."/>
            <person name="Tsai W.C."/>
            <person name="Yeh C.M."/>
            <person name="Liu K.W."/>
            <person name="Yoshida K."/>
            <person name="Zhang L.S."/>
            <person name="Chang S.B."/>
            <person name="Chen F."/>
            <person name="Shi Y."/>
            <person name="Su Y.Y."/>
            <person name="Zhang Y.Q."/>
            <person name="Chen L.J."/>
            <person name="Yin Y."/>
            <person name="Lin M."/>
            <person name="Huang H."/>
            <person name="Deng H."/>
            <person name="Wang Z.W."/>
            <person name="Zhu S.L."/>
            <person name="Zhao X."/>
            <person name="Deng C."/>
            <person name="Niu S.C."/>
            <person name="Huang J."/>
            <person name="Wang M."/>
            <person name="Liu G.H."/>
            <person name="Yang H.J."/>
            <person name="Xiao X.J."/>
            <person name="Hsiao Y.Y."/>
            <person name="Wu W.L."/>
            <person name="Chen Y.Y."/>
            <person name="Mitsuda N."/>
            <person name="Ohme-Takagi M."/>
            <person name="Luo Y.B."/>
            <person name="Van de Peer Y."/>
            <person name="Liu Z.J."/>
        </authorList>
    </citation>
    <scope>NUCLEOTIDE SEQUENCE [LARGE SCALE GENOMIC DNA]</scope>
    <source>
        <tissue evidence="4">The whole plant</tissue>
    </source>
</reference>
<organism evidence="4 5">
    <name type="scientific">Dendrobium catenatum</name>
    <dbReference type="NCBI Taxonomy" id="906689"/>
    <lineage>
        <taxon>Eukaryota</taxon>
        <taxon>Viridiplantae</taxon>
        <taxon>Streptophyta</taxon>
        <taxon>Embryophyta</taxon>
        <taxon>Tracheophyta</taxon>
        <taxon>Spermatophyta</taxon>
        <taxon>Magnoliopsida</taxon>
        <taxon>Liliopsida</taxon>
        <taxon>Asparagales</taxon>
        <taxon>Orchidaceae</taxon>
        <taxon>Epidendroideae</taxon>
        <taxon>Malaxideae</taxon>
        <taxon>Dendrobiinae</taxon>
        <taxon>Dendrobium</taxon>
    </lineage>
</organism>
<keyword evidence="5" id="KW-1185">Reference proteome</keyword>
<dbReference type="InterPro" id="IPR013761">
    <property type="entry name" value="SAM/pointed_sf"/>
</dbReference>
<proteinExistence type="predicted"/>
<gene>
    <name evidence="4" type="ORF">MA16_Dca019464</name>
</gene>
<feature type="region of interest" description="Disordered" evidence="2">
    <location>
        <begin position="108"/>
        <end position="151"/>
    </location>
</feature>
<dbReference type="SMART" id="SM00454">
    <property type="entry name" value="SAM"/>
    <property type="match status" value="1"/>
</dbReference>
<evidence type="ECO:0000259" key="3">
    <source>
        <dbReference type="PROSITE" id="PS50105"/>
    </source>
</evidence>
<dbReference type="Gene3D" id="1.10.150.50">
    <property type="entry name" value="Transcription Factor, Ets-1"/>
    <property type="match status" value="1"/>
</dbReference>
<sequence>MGDLRLLNPPENGDPVIPPPPASEILIPSSVSKRQRRPSVRLGEIGDQPAHDPSHRRSKFSKLLAPSSVGVAAKPSNKSRVTAVTTRRVRTNWPSRLDDGFDAAIELKSSGGEDSRDDEFVEESESPSNRNDRRASARVRVSDGGDEPSEEGFKVWSGGVRPWLEGIGLGRYAPVYEIHEVDDEVLPLLTLEDLKDMGINAVGSRRKMYCAIQKLRKSSDL</sequence>
<accession>A0A2I0WHG1</accession>
<dbReference type="PANTHER" id="PTHR10627:SF69">
    <property type="entry name" value="PROTEIN BICAUDAL C"/>
    <property type="match status" value="1"/>
</dbReference>
<protein>
    <recommendedName>
        <fullName evidence="3">SAM domain-containing protein</fullName>
    </recommendedName>
</protein>
<dbReference type="Pfam" id="PF00536">
    <property type="entry name" value="SAM_1"/>
    <property type="match status" value="1"/>
</dbReference>
<dbReference type="CDD" id="cd09487">
    <property type="entry name" value="SAM_superfamily"/>
    <property type="match status" value="1"/>
</dbReference>
<evidence type="ECO:0000313" key="5">
    <source>
        <dbReference type="Proteomes" id="UP000233837"/>
    </source>
</evidence>
<name>A0A2I0WHG1_9ASPA</name>
<evidence type="ECO:0000313" key="4">
    <source>
        <dbReference type="EMBL" id="PKU75095.1"/>
    </source>
</evidence>
<feature type="compositionally biased region" description="Basic and acidic residues" evidence="2">
    <location>
        <begin position="130"/>
        <end position="143"/>
    </location>
</feature>
<dbReference type="AlphaFoldDB" id="A0A2I0WHG1"/>
<dbReference type="SUPFAM" id="SSF47769">
    <property type="entry name" value="SAM/Pointed domain"/>
    <property type="match status" value="1"/>
</dbReference>
<dbReference type="PROSITE" id="PS50105">
    <property type="entry name" value="SAM_DOMAIN"/>
    <property type="match status" value="1"/>
</dbReference>
<feature type="compositionally biased region" description="Acidic residues" evidence="2">
    <location>
        <begin position="115"/>
        <end position="125"/>
    </location>
</feature>
<keyword evidence="1" id="KW-0677">Repeat</keyword>
<evidence type="ECO:0000256" key="2">
    <source>
        <dbReference type="SAM" id="MobiDB-lite"/>
    </source>
</evidence>
<feature type="domain" description="SAM" evidence="3">
    <location>
        <begin position="160"/>
        <end position="218"/>
    </location>
</feature>
<reference evidence="4 5" key="2">
    <citation type="journal article" date="2017" name="Nature">
        <title>The Apostasia genome and the evolution of orchids.</title>
        <authorList>
            <person name="Zhang G.Q."/>
            <person name="Liu K.W."/>
            <person name="Li Z."/>
            <person name="Lohaus R."/>
            <person name="Hsiao Y.Y."/>
            <person name="Niu S.C."/>
            <person name="Wang J.Y."/>
            <person name="Lin Y.C."/>
            <person name="Xu Q."/>
            <person name="Chen L.J."/>
            <person name="Yoshida K."/>
            <person name="Fujiwara S."/>
            <person name="Wang Z.W."/>
            <person name="Zhang Y.Q."/>
            <person name="Mitsuda N."/>
            <person name="Wang M."/>
            <person name="Liu G.H."/>
            <person name="Pecoraro L."/>
            <person name="Huang H.X."/>
            <person name="Xiao X.J."/>
            <person name="Lin M."/>
            <person name="Wu X.Y."/>
            <person name="Wu W.L."/>
            <person name="Chen Y.Y."/>
            <person name="Chang S.B."/>
            <person name="Sakamoto S."/>
            <person name="Ohme-Takagi M."/>
            <person name="Yagi M."/>
            <person name="Zeng S.J."/>
            <person name="Shen C.Y."/>
            <person name="Yeh C.M."/>
            <person name="Luo Y.B."/>
            <person name="Tsai W.C."/>
            <person name="Van de Peer Y."/>
            <person name="Liu Z.J."/>
        </authorList>
    </citation>
    <scope>NUCLEOTIDE SEQUENCE [LARGE SCALE GENOMIC DNA]</scope>
    <source>
        <tissue evidence="4">The whole plant</tissue>
    </source>
</reference>
<dbReference type="InterPro" id="IPR001660">
    <property type="entry name" value="SAM"/>
</dbReference>
<evidence type="ECO:0000256" key="1">
    <source>
        <dbReference type="ARBA" id="ARBA00022737"/>
    </source>
</evidence>